<dbReference type="GO" id="GO:0005737">
    <property type="term" value="C:cytoplasm"/>
    <property type="evidence" value="ECO:0007669"/>
    <property type="project" value="TreeGrafter"/>
</dbReference>
<dbReference type="SUPFAM" id="SSF51905">
    <property type="entry name" value="FAD/NAD(P)-binding domain"/>
    <property type="match status" value="1"/>
</dbReference>
<dbReference type="Gene3D" id="3.30.9.10">
    <property type="entry name" value="D-Amino Acid Oxidase, subunit A, domain 2"/>
    <property type="match status" value="1"/>
</dbReference>
<dbReference type="AlphaFoldDB" id="A0A2W5A781"/>
<organism evidence="3 4">
    <name type="scientific">Sphingomonas sanxanigenens</name>
    <dbReference type="NCBI Taxonomy" id="397260"/>
    <lineage>
        <taxon>Bacteria</taxon>
        <taxon>Pseudomonadati</taxon>
        <taxon>Pseudomonadota</taxon>
        <taxon>Alphaproteobacteria</taxon>
        <taxon>Sphingomonadales</taxon>
        <taxon>Sphingomonadaceae</taxon>
        <taxon>Sphingomonas</taxon>
    </lineage>
</organism>
<dbReference type="EMBL" id="QFNN01000032">
    <property type="protein sequence ID" value="PZO90263.1"/>
    <property type="molecule type" value="Genomic_DNA"/>
</dbReference>
<reference evidence="3 4" key="1">
    <citation type="submission" date="2017-08" db="EMBL/GenBank/DDBJ databases">
        <title>Infants hospitalized years apart are colonized by the same room-sourced microbial strains.</title>
        <authorList>
            <person name="Brooks B."/>
            <person name="Olm M.R."/>
            <person name="Firek B.A."/>
            <person name="Baker R."/>
            <person name="Thomas B.C."/>
            <person name="Morowitz M.J."/>
            <person name="Banfield J.F."/>
        </authorList>
    </citation>
    <scope>NUCLEOTIDE SEQUENCE [LARGE SCALE GENOMIC DNA]</scope>
    <source>
        <strain evidence="3">S2_018_000_R2_101</strain>
    </source>
</reference>
<dbReference type="Pfam" id="PF01266">
    <property type="entry name" value="DAO"/>
    <property type="match status" value="1"/>
</dbReference>
<evidence type="ECO:0000256" key="1">
    <source>
        <dbReference type="ARBA" id="ARBA00023002"/>
    </source>
</evidence>
<accession>A0A2W5A781</accession>
<feature type="domain" description="FAD dependent oxidoreductase" evidence="2">
    <location>
        <begin position="42"/>
        <end position="386"/>
    </location>
</feature>
<comment type="caution">
    <text evidence="3">The sequence shown here is derived from an EMBL/GenBank/DDBJ whole genome shotgun (WGS) entry which is preliminary data.</text>
</comment>
<dbReference type="PANTHER" id="PTHR13847">
    <property type="entry name" value="SARCOSINE DEHYDROGENASE-RELATED"/>
    <property type="match status" value="1"/>
</dbReference>
<dbReference type="Proteomes" id="UP000249066">
    <property type="component" value="Unassembled WGS sequence"/>
</dbReference>
<evidence type="ECO:0000313" key="4">
    <source>
        <dbReference type="Proteomes" id="UP000249066"/>
    </source>
</evidence>
<protein>
    <submittedName>
        <fullName evidence="3">FAD-dependent oxidoreductase</fullName>
    </submittedName>
</protein>
<dbReference type="InterPro" id="IPR036188">
    <property type="entry name" value="FAD/NAD-bd_sf"/>
</dbReference>
<dbReference type="InterPro" id="IPR006076">
    <property type="entry name" value="FAD-dep_OxRdtase"/>
</dbReference>
<dbReference type="PANTHER" id="PTHR13847:SF287">
    <property type="entry name" value="FAD-DEPENDENT OXIDOREDUCTASE DOMAIN-CONTAINING PROTEIN 1"/>
    <property type="match status" value="1"/>
</dbReference>
<proteinExistence type="predicted"/>
<dbReference type="Gene3D" id="3.50.50.60">
    <property type="entry name" value="FAD/NAD(P)-binding domain"/>
    <property type="match status" value="1"/>
</dbReference>
<evidence type="ECO:0000313" key="3">
    <source>
        <dbReference type="EMBL" id="PZO90263.1"/>
    </source>
</evidence>
<name>A0A2W5A781_9SPHN</name>
<keyword evidence="1" id="KW-0560">Oxidoreductase</keyword>
<sequence>MPRRAPTGATPSSTCLRAARTSAMSRCPCAASRPDRAMADADILILGGGIAGLSLASALAREADVLLLEAEDAPGYHSSGRSVTFSHFGIGNDVVRALTRHSRSFFIEPPEGFGQLSRRMPALFVADEASLEALDRLEAITRKLSSGVERLEAAGVAALCPVARTADGKVVAGFADHDGLKLDGDALIQGHARAVRAAGGRIETRARVAAVARKGDAWQVTLEDGRSFAAPILVNAAGAWADRIAEMADVAPLGLTPLRRTIIVVDPPAGADMMGWPFLKSVVDEFYLMPEGGRLLVSPVDEVPDDPGDASPDDYDIALAAHRLSEWTTIDPPRSIPHRWAGLRTFSADRVPVAGFAPDAPGFFWLAGQGGYGLQTAPAMAAIAAAAIIGAPFPAIEGVTPDQIRPDRLSLLRS</sequence>
<dbReference type="GO" id="GO:0016491">
    <property type="term" value="F:oxidoreductase activity"/>
    <property type="evidence" value="ECO:0007669"/>
    <property type="project" value="UniProtKB-KW"/>
</dbReference>
<gene>
    <name evidence="3" type="ORF">DI623_07330</name>
</gene>
<evidence type="ECO:0000259" key="2">
    <source>
        <dbReference type="Pfam" id="PF01266"/>
    </source>
</evidence>